<evidence type="ECO:0000313" key="3">
    <source>
        <dbReference type="Proteomes" id="UP000609323"/>
    </source>
</evidence>
<keyword evidence="3" id="KW-1185">Reference proteome</keyword>
<evidence type="ECO:0008006" key="4">
    <source>
        <dbReference type="Google" id="ProtNLM"/>
    </source>
</evidence>
<organism evidence="2 3">
    <name type="scientific">Paenibacillus physcomitrellae</name>
    <dbReference type="NCBI Taxonomy" id="1619311"/>
    <lineage>
        <taxon>Bacteria</taxon>
        <taxon>Bacillati</taxon>
        <taxon>Bacillota</taxon>
        <taxon>Bacilli</taxon>
        <taxon>Bacillales</taxon>
        <taxon>Paenibacillaceae</taxon>
        <taxon>Paenibacillus</taxon>
    </lineage>
</organism>
<dbReference type="Proteomes" id="UP000609323">
    <property type="component" value="Unassembled WGS sequence"/>
</dbReference>
<protein>
    <recommendedName>
        <fullName evidence="4">LexA repressor DNA-binding domain-containing protein</fullName>
    </recommendedName>
</protein>
<gene>
    <name evidence="2" type="ORF">GCM10010917_15730</name>
</gene>
<feature type="region of interest" description="Disordered" evidence="1">
    <location>
        <begin position="83"/>
        <end position="112"/>
    </location>
</feature>
<reference evidence="3" key="1">
    <citation type="journal article" date="2019" name="Int. J. Syst. Evol. Microbiol.">
        <title>The Global Catalogue of Microorganisms (GCM) 10K type strain sequencing project: providing services to taxonomists for standard genome sequencing and annotation.</title>
        <authorList>
            <consortium name="The Broad Institute Genomics Platform"/>
            <consortium name="The Broad Institute Genome Sequencing Center for Infectious Disease"/>
            <person name="Wu L."/>
            <person name="Ma J."/>
        </authorList>
    </citation>
    <scope>NUCLEOTIDE SEQUENCE [LARGE SCALE GENOMIC DNA]</scope>
    <source>
        <strain evidence="3">CGMCC 1.15044</strain>
    </source>
</reference>
<evidence type="ECO:0000313" key="2">
    <source>
        <dbReference type="EMBL" id="GGA31475.1"/>
    </source>
</evidence>
<feature type="compositionally biased region" description="Basic and acidic residues" evidence="1">
    <location>
        <begin position="84"/>
        <end position="93"/>
    </location>
</feature>
<proteinExistence type="predicted"/>
<dbReference type="EMBL" id="BMHF01000004">
    <property type="protein sequence ID" value="GGA31475.1"/>
    <property type="molecule type" value="Genomic_DNA"/>
</dbReference>
<accession>A0ABQ1FVC8</accession>
<comment type="caution">
    <text evidence="2">The sequence shown here is derived from an EMBL/GenBank/DDBJ whole genome shotgun (WGS) entry which is preliminary data.</text>
</comment>
<feature type="compositionally biased region" description="Polar residues" evidence="1">
    <location>
        <begin position="95"/>
        <end position="112"/>
    </location>
</feature>
<sequence>MLPDLQRKLLRILFNFSAQQRRMPNWPELERKTGRRKPELAAALGQLQEKGFIAWTWSAETVRTLKRAAGHEPNPEDIVLLQSREPEERRTETRQLFSQGNAESRTRYWTQY</sequence>
<dbReference type="RefSeq" id="WP_094095126.1">
    <property type="nucleotide sequence ID" value="NZ_BMHF01000004.1"/>
</dbReference>
<evidence type="ECO:0000256" key="1">
    <source>
        <dbReference type="SAM" id="MobiDB-lite"/>
    </source>
</evidence>
<name>A0ABQ1FVC8_9BACL</name>